<reference evidence="11" key="1">
    <citation type="journal article" date="2019" name="Int. J. Syst. Evol. Microbiol.">
        <title>The Global Catalogue of Microorganisms (GCM) 10K type strain sequencing project: providing services to taxonomists for standard genome sequencing and annotation.</title>
        <authorList>
            <consortium name="The Broad Institute Genomics Platform"/>
            <consortium name="The Broad Institute Genome Sequencing Center for Infectious Disease"/>
            <person name="Wu L."/>
            <person name="Ma J."/>
        </authorList>
    </citation>
    <scope>NUCLEOTIDE SEQUENCE [LARGE SCALE GENOMIC DNA]</scope>
    <source>
        <strain evidence="11">JCM 17626</strain>
    </source>
</reference>
<keyword evidence="5 8" id="KW-0822">Tryptophan biosynthesis</keyword>
<dbReference type="CDD" id="cd00331">
    <property type="entry name" value="IGPS"/>
    <property type="match status" value="1"/>
</dbReference>
<dbReference type="EC" id="4.1.1.48" evidence="8"/>
<evidence type="ECO:0000256" key="5">
    <source>
        <dbReference type="ARBA" id="ARBA00022822"/>
    </source>
</evidence>
<name>A0ABP8BI44_9SPHI</name>
<dbReference type="Gene3D" id="3.20.20.70">
    <property type="entry name" value="Aldolase class I"/>
    <property type="match status" value="1"/>
</dbReference>
<dbReference type="InterPro" id="IPR011060">
    <property type="entry name" value="RibuloseP-bd_barrel"/>
</dbReference>
<dbReference type="InterPro" id="IPR045186">
    <property type="entry name" value="Indole-3-glycerol_P_synth"/>
</dbReference>
<comment type="pathway">
    <text evidence="2 8">Amino-acid biosynthesis; L-tryptophan biosynthesis; L-tryptophan from chorismate: step 4/5.</text>
</comment>
<evidence type="ECO:0000313" key="10">
    <source>
        <dbReference type="EMBL" id="GAA4207470.1"/>
    </source>
</evidence>
<keyword evidence="11" id="KW-1185">Reference proteome</keyword>
<keyword evidence="4 8" id="KW-0210">Decarboxylase</keyword>
<feature type="domain" description="Indole-3-glycerol phosphate synthase" evidence="9">
    <location>
        <begin position="22"/>
        <end position="274"/>
    </location>
</feature>
<evidence type="ECO:0000313" key="11">
    <source>
        <dbReference type="Proteomes" id="UP001501772"/>
    </source>
</evidence>
<evidence type="ECO:0000256" key="1">
    <source>
        <dbReference type="ARBA" id="ARBA00001633"/>
    </source>
</evidence>
<sequence>MQNNMNDGTKKSPSGDLGANILDKIVLRKKEEIAAAKALVSINDLEHSVHFKRTPYIFKDFLLASDRTGIIAEFKRRSPSKGLINGIADVAEVTQAYNAAGASALSVLTDVDFFGGKTDDILAARAANNIPILRKDFMIDEYQILEAKAWGADIILLIASILTPQQINDFGKFAKDLGLNVLLEVHNLEELERSISPNLDAIGVNNRNLADFTVNIQTSFDLVNKIPDEFLKISESAISNPQTIKELKAAGFNGFLIGENFMKTDNPGASIKEFVAQI</sequence>
<proteinExistence type="inferred from homology"/>
<dbReference type="RefSeq" id="WP_344852259.1">
    <property type="nucleotide sequence ID" value="NZ_BAABBY010000007.1"/>
</dbReference>
<evidence type="ECO:0000259" key="9">
    <source>
        <dbReference type="Pfam" id="PF00218"/>
    </source>
</evidence>
<dbReference type="HAMAP" id="MF_00134_B">
    <property type="entry name" value="IGPS_B"/>
    <property type="match status" value="1"/>
</dbReference>
<protein>
    <recommendedName>
        <fullName evidence="8">Indole-3-glycerol phosphate synthase</fullName>
        <shortName evidence="8">IGPS</shortName>
        <ecNumber evidence="8">4.1.1.48</ecNumber>
    </recommendedName>
</protein>
<dbReference type="InterPro" id="IPR013785">
    <property type="entry name" value="Aldolase_TIM"/>
</dbReference>
<comment type="catalytic activity">
    <reaction evidence="1 8">
        <text>1-(2-carboxyphenylamino)-1-deoxy-D-ribulose 5-phosphate + H(+) = (1S,2R)-1-C-(indol-3-yl)glycerol 3-phosphate + CO2 + H2O</text>
        <dbReference type="Rhea" id="RHEA:23476"/>
        <dbReference type="ChEBI" id="CHEBI:15377"/>
        <dbReference type="ChEBI" id="CHEBI:15378"/>
        <dbReference type="ChEBI" id="CHEBI:16526"/>
        <dbReference type="ChEBI" id="CHEBI:58613"/>
        <dbReference type="ChEBI" id="CHEBI:58866"/>
        <dbReference type="EC" id="4.1.1.48"/>
    </reaction>
</comment>
<evidence type="ECO:0000256" key="2">
    <source>
        <dbReference type="ARBA" id="ARBA00004696"/>
    </source>
</evidence>
<dbReference type="PROSITE" id="PS00614">
    <property type="entry name" value="IGPS"/>
    <property type="match status" value="1"/>
</dbReference>
<evidence type="ECO:0000256" key="3">
    <source>
        <dbReference type="ARBA" id="ARBA00022605"/>
    </source>
</evidence>
<organism evidence="10 11">
    <name type="scientific">Pedobacter jeongneungensis</name>
    <dbReference type="NCBI Taxonomy" id="947309"/>
    <lineage>
        <taxon>Bacteria</taxon>
        <taxon>Pseudomonadati</taxon>
        <taxon>Bacteroidota</taxon>
        <taxon>Sphingobacteriia</taxon>
        <taxon>Sphingobacteriales</taxon>
        <taxon>Sphingobacteriaceae</taxon>
        <taxon>Pedobacter</taxon>
    </lineage>
</organism>
<evidence type="ECO:0000256" key="8">
    <source>
        <dbReference type="HAMAP-Rule" id="MF_00134"/>
    </source>
</evidence>
<dbReference type="Proteomes" id="UP001501772">
    <property type="component" value="Unassembled WGS sequence"/>
</dbReference>
<gene>
    <name evidence="8 10" type="primary">trpC</name>
    <name evidence="10" type="ORF">GCM10022289_29960</name>
</gene>
<comment type="similarity">
    <text evidence="8">Belongs to the TrpC family.</text>
</comment>
<dbReference type="InterPro" id="IPR013798">
    <property type="entry name" value="Indole-3-glycerol_P_synth_dom"/>
</dbReference>
<evidence type="ECO:0000256" key="7">
    <source>
        <dbReference type="ARBA" id="ARBA00023239"/>
    </source>
</evidence>
<dbReference type="EMBL" id="BAABBY010000007">
    <property type="protein sequence ID" value="GAA4207470.1"/>
    <property type="molecule type" value="Genomic_DNA"/>
</dbReference>
<dbReference type="PANTHER" id="PTHR22854:SF2">
    <property type="entry name" value="INDOLE-3-GLYCEROL-PHOSPHATE SYNTHASE"/>
    <property type="match status" value="1"/>
</dbReference>
<evidence type="ECO:0000256" key="4">
    <source>
        <dbReference type="ARBA" id="ARBA00022793"/>
    </source>
</evidence>
<dbReference type="PANTHER" id="PTHR22854">
    <property type="entry name" value="TRYPTOPHAN BIOSYNTHESIS PROTEIN"/>
    <property type="match status" value="1"/>
</dbReference>
<accession>A0ABP8BI44</accession>
<dbReference type="SUPFAM" id="SSF51366">
    <property type="entry name" value="Ribulose-phoshate binding barrel"/>
    <property type="match status" value="1"/>
</dbReference>
<dbReference type="Pfam" id="PF00218">
    <property type="entry name" value="IGPS"/>
    <property type="match status" value="1"/>
</dbReference>
<dbReference type="NCBIfam" id="NF001377">
    <property type="entry name" value="PRK00278.2-4"/>
    <property type="match status" value="1"/>
</dbReference>
<keyword evidence="6 8" id="KW-0057">Aromatic amino acid biosynthesis</keyword>
<evidence type="ECO:0000256" key="6">
    <source>
        <dbReference type="ARBA" id="ARBA00023141"/>
    </source>
</evidence>
<keyword evidence="3 8" id="KW-0028">Amino-acid biosynthesis</keyword>
<dbReference type="InterPro" id="IPR001468">
    <property type="entry name" value="Indole-3-GlycerolPSynthase_CS"/>
</dbReference>
<keyword evidence="7 8" id="KW-0456">Lyase</keyword>
<comment type="caution">
    <text evidence="10">The sequence shown here is derived from an EMBL/GenBank/DDBJ whole genome shotgun (WGS) entry which is preliminary data.</text>
</comment>